<proteinExistence type="predicted"/>
<dbReference type="Gene3D" id="1.20.1280.290">
    <property type="match status" value="1"/>
</dbReference>
<dbReference type="InterPro" id="IPR047662">
    <property type="entry name" value="SemiSWEET"/>
</dbReference>
<geneLocation type="plasmid" evidence="6 7">
    <name>pB</name>
</geneLocation>
<evidence type="ECO:0000256" key="2">
    <source>
        <dbReference type="ARBA" id="ARBA00022692"/>
    </source>
</evidence>
<dbReference type="EMBL" id="CP098809">
    <property type="protein sequence ID" value="USJ27779.1"/>
    <property type="molecule type" value="Genomic_DNA"/>
</dbReference>
<dbReference type="RefSeq" id="WP_049811000.1">
    <property type="nucleotide sequence ID" value="NZ_CP030264.1"/>
</dbReference>
<dbReference type="GO" id="GO:0016020">
    <property type="term" value="C:membrane"/>
    <property type="evidence" value="ECO:0007669"/>
    <property type="project" value="UniProtKB-SubCell"/>
</dbReference>
<dbReference type="GO" id="GO:0051119">
    <property type="term" value="F:sugar transmembrane transporter activity"/>
    <property type="evidence" value="ECO:0007669"/>
    <property type="project" value="InterPro"/>
</dbReference>
<dbReference type="Proteomes" id="UP001055460">
    <property type="component" value="Plasmid pB"/>
</dbReference>
<dbReference type="InterPro" id="IPR006603">
    <property type="entry name" value="PQ-loop_rpt"/>
</dbReference>
<evidence type="ECO:0000256" key="4">
    <source>
        <dbReference type="ARBA" id="ARBA00023136"/>
    </source>
</evidence>
<dbReference type="Pfam" id="PF04193">
    <property type="entry name" value="PQ-loop"/>
    <property type="match status" value="1"/>
</dbReference>
<protein>
    <submittedName>
        <fullName evidence="6">SemiSWEET transporter</fullName>
    </submittedName>
</protein>
<comment type="subcellular location">
    <subcellularLocation>
        <location evidence="1">Membrane</location>
        <topology evidence="1">Multi-pass membrane protein</topology>
    </subcellularLocation>
</comment>
<feature type="transmembrane region" description="Helical" evidence="5">
    <location>
        <begin position="39"/>
        <end position="56"/>
    </location>
</feature>
<keyword evidence="2 5" id="KW-0812">Transmembrane</keyword>
<evidence type="ECO:0000313" key="6">
    <source>
        <dbReference type="EMBL" id="USJ27779.1"/>
    </source>
</evidence>
<dbReference type="AlphaFoldDB" id="A0A9Q8YHQ8"/>
<keyword evidence="6" id="KW-0614">Plasmid</keyword>
<evidence type="ECO:0000256" key="3">
    <source>
        <dbReference type="ARBA" id="ARBA00022989"/>
    </source>
</evidence>
<evidence type="ECO:0000256" key="5">
    <source>
        <dbReference type="SAM" id="Phobius"/>
    </source>
</evidence>
<dbReference type="OrthoDB" id="9814012at2"/>
<dbReference type="NCBIfam" id="NF037968">
    <property type="entry name" value="SemiSWEET_2"/>
    <property type="match status" value="1"/>
</dbReference>
<feature type="transmembrane region" description="Helical" evidence="5">
    <location>
        <begin position="6"/>
        <end position="27"/>
    </location>
</feature>
<keyword evidence="3 5" id="KW-1133">Transmembrane helix</keyword>
<keyword evidence="4 5" id="KW-0472">Membrane</keyword>
<gene>
    <name evidence="6" type="ORF">NE863_28220</name>
</gene>
<organism evidence="6 7">
    <name type="scientific">Ensifer adhaerens</name>
    <name type="common">Sinorhizobium morelense</name>
    <dbReference type="NCBI Taxonomy" id="106592"/>
    <lineage>
        <taxon>Bacteria</taxon>
        <taxon>Pseudomonadati</taxon>
        <taxon>Pseudomonadota</taxon>
        <taxon>Alphaproteobacteria</taxon>
        <taxon>Hyphomicrobiales</taxon>
        <taxon>Rhizobiaceae</taxon>
        <taxon>Sinorhizobium/Ensifer group</taxon>
        <taxon>Ensifer</taxon>
    </lineage>
</organism>
<evidence type="ECO:0000313" key="7">
    <source>
        <dbReference type="Proteomes" id="UP001055460"/>
    </source>
</evidence>
<accession>A0A9Q8YHQ8</accession>
<reference evidence="6" key="1">
    <citation type="submission" date="2022-06" db="EMBL/GenBank/DDBJ databases">
        <title>Physiological and biochemical characterization and genomic elucidation of a strain of the genus Ensifer adhaerens M8 that combines arsenic oxidation and chromium reduction.</title>
        <authorList>
            <person name="Li X."/>
            <person name="Yu c."/>
        </authorList>
    </citation>
    <scope>NUCLEOTIDE SEQUENCE</scope>
    <source>
        <strain evidence="6">M8</strain>
        <plasmid evidence="6">pB</plasmid>
    </source>
</reference>
<sequence length="95" mass="10414">MEATLLIGYLASICSVGSFVPQVWKVVKTGDTSALSARMYVLTVTGFALWTVFGVLKGEWPIIIANAICFCLSAFILLRKLGGCERGNRRDDRKV</sequence>
<name>A0A9Q8YHQ8_ENSAD</name>
<feature type="transmembrane region" description="Helical" evidence="5">
    <location>
        <begin position="62"/>
        <end position="81"/>
    </location>
</feature>
<evidence type="ECO:0000256" key="1">
    <source>
        <dbReference type="ARBA" id="ARBA00004141"/>
    </source>
</evidence>